<gene>
    <name evidence="3" type="ORF">M0R45_015295</name>
</gene>
<feature type="compositionally biased region" description="Polar residues" evidence="1">
    <location>
        <begin position="487"/>
        <end position="497"/>
    </location>
</feature>
<feature type="compositionally biased region" description="Basic and acidic residues" evidence="1">
    <location>
        <begin position="59"/>
        <end position="69"/>
    </location>
</feature>
<dbReference type="Proteomes" id="UP001457282">
    <property type="component" value="Unassembled WGS sequence"/>
</dbReference>
<feature type="compositionally biased region" description="Basic and acidic residues" evidence="1">
    <location>
        <begin position="20"/>
        <end position="40"/>
    </location>
</feature>
<accession>A0AAW1XNV5</accession>
<protein>
    <recommendedName>
        <fullName evidence="2">Rab3GAP catalytic subunit conserved domain-containing protein</fullName>
    </recommendedName>
</protein>
<comment type="caution">
    <text evidence="3">The sequence shown here is derived from an EMBL/GenBank/DDBJ whole genome shotgun (WGS) entry which is preliminary data.</text>
</comment>
<dbReference type="GO" id="GO:0005096">
    <property type="term" value="F:GTPase activator activity"/>
    <property type="evidence" value="ECO:0007669"/>
    <property type="project" value="InterPro"/>
</dbReference>
<feature type="region of interest" description="Disordered" evidence="1">
    <location>
        <begin position="19"/>
        <end position="71"/>
    </location>
</feature>
<feature type="compositionally biased region" description="Basic and acidic residues" evidence="1">
    <location>
        <begin position="649"/>
        <end position="660"/>
    </location>
</feature>
<feature type="compositionally biased region" description="Low complexity" evidence="1">
    <location>
        <begin position="661"/>
        <end position="675"/>
    </location>
</feature>
<feature type="domain" description="Rab3GAP catalytic subunit conserved" evidence="2">
    <location>
        <begin position="388"/>
        <end position="539"/>
    </location>
</feature>
<evidence type="ECO:0000313" key="4">
    <source>
        <dbReference type="Proteomes" id="UP001457282"/>
    </source>
</evidence>
<organism evidence="3 4">
    <name type="scientific">Rubus argutus</name>
    <name type="common">Southern blackberry</name>
    <dbReference type="NCBI Taxonomy" id="59490"/>
    <lineage>
        <taxon>Eukaryota</taxon>
        <taxon>Viridiplantae</taxon>
        <taxon>Streptophyta</taxon>
        <taxon>Embryophyta</taxon>
        <taxon>Tracheophyta</taxon>
        <taxon>Spermatophyta</taxon>
        <taxon>Magnoliopsida</taxon>
        <taxon>eudicotyledons</taxon>
        <taxon>Gunneridae</taxon>
        <taxon>Pentapetalae</taxon>
        <taxon>rosids</taxon>
        <taxon>fabids</taxon>
        <taxon>Rosales</taxon>
        <taxon>Rosaceae</taxon>
        <taxon>Rosoideae</taxon>
        <taxon>Rosoideae incertae sedis</taxon>
        <taxon>Rubus</taxon>
    </lineage>
</organism>
<dbReference type="AlphaFoldDB" id="A0AAW1XNV5"/>
<name>A0AAW1XNV5_RUBAR</name>
<evidence type="ECO:0000256" key="1">
    <source>
        <dbReference type="SAM" id="MobiDB-lite"/>
    </source>
</evidence>
<evidence type="ECO:0000259" key="2">
    <source>
        <dbReference type="Pfam" id="PF13890"/>
    </source>
</evidence>
<sequence>MESPSFVSKARTAFHSAAAKAERVLSDLKQQQPDRADSDKTSPGNLIQEAEDEAPTSDGESRGFHELKPLRWRPPNIGIKQEWQDKKQEWQDRKQEWQDRLRNIGKGKKGVEDTEKAEYSSSMAVPYYDENMYILNMKNDIETKGADIIPSVESLAVDSIVIPPLSVMRQLATAVEAGKKSKSIKDFLASSGNSSPVRERGGLSLSAVKSLVLREKDEKPSEFGHNEKVLSLIRSLFDAEGKFLRRKIDSGSDAITMAYMPKDIHGAPPESLVVKLAEVIGSFRTLKKMTLFWCRVVSELRRLWSEEEYVPSIPVDEIPDLNSCLLYQRLQVINCCVSRKRRRDIATETLDFVIREASPNAEESSASKDNNAGPILYARLSTGELVLRLGADRPYSNLKMLETGEPMYSPVTQEGPLLTEDLIKETEEFVLRTGSVGAGCSQLLSDMQAFKAANPGCILEDFVRWHSPPDWIETEPSTEAESLDGSDVSSTRGQLSSRMQKEGNLWREFWDTSKSVPAVKQVPLFDEDLAVEGILDCFEDLSPSELFEQLFISLLGVGFLIAEAKLSTNSDFSKLFFECKDFVVSTCQGKMWTEKVDEICQVYETVETMLLNPEEVLRIMKQPEEAMTPSSEPKRRFRRLTLNFGGKDRQLRKSASKDQKSSPSPSSQPFSSFFDNKSSLFSKKPPKPENASSVEKQSITEDNDWTIVQT</sequence>
<keyword evidence="4" id="KW-1185">Reference proteome</keyword>
<dbReference type="EMBL" id="JBEDUW010000003">
    <property type="protein sequence ID" value="KAK9938566.1"/>
    <property type="molecule type" value="Genomic_DNA"/>
</dbReference>
<proteinExistence type="predicted"/>
<evidence type="ECO:0000313" key="3">
    <source>
        <dbReference type="EMBL" id="KAK9938566.1"/>
    </source>
</evidence>
<dbReference type="PANTHER" id="PTHR21422:SF10">
    <property type="entry name" value="RAB3 GTPASE-ACTIVATING PROTEIN CATALYTIC SUBUNIT"/>
    <property type="match status" value="1"/>
</dbReference>
<feature type="region of interest" description="Disordered" evidence="1">
    <location>
        <begin position="649"/>
        <end position="710"/>
    </location>
</feature>
<feature type="compositionally biased region" description="Acidic residues" evidence="1">
    <location>
        <begin position="472"/>
        <end position="484"/>
    </location>
</feature>
<dbReference type="InterPro" id="IPR026147">
    <property type="entry name" value="Rab3GAP1_conserved"/>
</dbReference>
<dbReference type="InterPro" id="IPR045700">
    <property type="entry name" value="Rab3GAP1"/>
</dbReference>
<reference evidence="3 4" key="1">
    <citation type="journal article" date="2023" name="G3 (Bethesda)">
        <title>A chromosome-length genome assembly and annotation of blackberry (Rubus argutus, cv. 'Hillquist').</title>
        <authorList>
            <person name="Bruna T."/>
            <person name="Aryal R."/>
            <person name="Dudchenko O."/>
            <person name="Sargent D.J."/>
            <person name="Mead D."/>
            <person name="Buti M."/>
            <person name="Cavallini A."/>
            <person name="Hytonen T."/>
            <person name="Andres J."/>
            <person name="Pham M."/>
            <person name="Weisz D."/>
            <person name="Mascagni F."/>
            <person name="Usai G."/>
            <person name="Natali L."/>
            <person name="Bassil N."/>
            <person name="Fernandez G.E."/>
            <person name="Lomsadze A."/>
            <person name="Armour M."/>
            <person name="Olukolu B."/>
            <person name="Poorten T."/>
            <person name="Britton C."/>
            <person name="Davik J."/>
            <person name="Ashrafi H."/>
            <person name="Aiden E.L."/>
            <person name="Borodovsky M."/>
            <person name="Worthington M."/>
        </authorList>
    </citation>
    <scope>NUCLEOTIDE SEQUENCE [LARGE SCALE GENOMIC DNA]</scope>
    <source>
        <strain evidence="3">PI 553951</strain>
    </source>
</reference>
<feature type="region of interest" description="Disordered" evidence="1">
    <location>
        <begin position="470"/>
        <end position="497"/>
    </location>
</feature>
<dbReference type="Pfam" id="PF13890">
    <property type="entry name" value="Rab3-GTPase_cat"/>
    <property type="match status" value="1"/>
</dbReference>
<dbReference type="PANTHER" id="PTHR21422">
    <property type="entry name" value="RAB3 GTPASE-ACTIVATING PROTEIN CATALYTIC SUBUNIT"/>
    <property type="match status" value="1"/>
</dbReference>